<dbReference type="VEuPathDB" id="GiardiaDB:GMRT_10818"/>
<feature type="coiled-coil region" evidence="1">
    <location>
        <begin position="6"/>
        <end position="80"/>
    </location>
</feature>
<dbReference type="Proteomes" id="UP000315496">
    <property type="component" value="Chromosome 3"/>
</dbReference>
<comment type="caution">
    <text evidence="2">The sequence shown here is derived from an EMBL/GenBank/DDBJ whole genome shotgun (WGS) entry which is preliminary data.</text>
</comment>
<keyword evidence="1" id="KW-0175">Coiled coil</keyword>
<dbReference type="AlphaFoldDB" id="A0A4Z1SRC2"/>
<organism evidence="2 3">
    <name type="scientific">Giardia muris</name>
    <dbReference type="NCBI Taxonomy" id="5742"/>
    <lineage>
        <taxon>Eukaryota</taxon>
        <taxon>Metamonada</taxon>
        <taxon>Diplomonadida</taxon>
        <taxon>Hexamitidae</taxon>
        <taxon>Giardiinae</taxon>
        <taxon>Giardia</taxon>
    </lineage>
</organism>
<proteinExistence type="predicted"/>
<gene>
    <name evidence="2" type="ORF">GMRT_10818</name>
</gene>
<dbReference type="EMBL" id="VDLU01000003">
    <property type="protein sequence ID" value="TNJ27515.1"/>
    <property type="molecule type" value="Genomic_DNA"/>
</dbReference>
<evidence type="ECO:0000256" key="1">
    <source>
        <dbReference type="SAM" id="Coils"/>
    </source>
</evidence>
<protein>
    <submittedName>
        <fullName evidence="2">Uncharacterized protein</fullName>
    </submittedName>
</protein>
<keyword evidence="3" id="KW-1185">Reference proteome</keyword>
<evidence type="ECO:0000313" key="2">
    <source>
        <dbReference type="EMBL" id="TNJ27515.1"/>
    </source>
</evidence>
<reference evidence="2 3" key="1">
    <citation type="submission" date="2019-05" db="EMBL/GenBank/DDBJ databases">
        <title>The compact genome of Giardia muris reveals important steps in the evolution of intestinal protozoan parasites.</title>
        <authorList>
            <person name="Xu F."/>
            <person name="Jimenez-Gonzalez A."/>
            <person name="Einarsson E."/>
            <person name="Astvaldsson A."/>
            <person name="Peirasmaki D."/>
            <person name="Eckmann L."/>
            <person name="Andersson J.O."/>
            <person name="Svard S.G."/>
            <person name="Jerlstrom-Hultqvist J."/>
        </authorList>
    </citation>
    <scope>NUCLEOTIDE SEQUENCE [LARGE SCALE GENOMIC DNA]</scope>
    <source>
        <strain evidence="2 3">Roberts-Thomson</strain>
    </source>
</reference>
<name>A0A4Z1SRC2_GIAMU</name>
<accession>A0A4Z1SRC2</accession>
<sequence>MTTADLDVLERKVDALTEIAKHASSAADKDVLREVYAFLASHHAKLKTMAKNYAHAQDRVSQLEEENRDLRAELSKRDYQLEHLSKHFQAALDRRTFK</sequence>
<evidence type="ECO:0000313" key="3">
    <source>
        <dbReference type="Proteomes" id="UP000315496"/>
    </source>
</evidence>